<keyword evidence="2" id="KW-1185">Reference proteome</keyword>
<reference evidence="1 2" key="1">
    <citation type="submission" date="2019-02" db="EMBL/GenBank/DDBJ databases">
        <title>Pedobacter sp. RP-1-13 sp. nov., isolated from Arctic soil.</title>
        <authorList>
            <person name="Dahal R.H."/>
        </authorList>
    </citation>
    <scope>NUCLEOTIDE SEQUENCE [LARGE SCALE GENOMIC DNA]</scope>
    <source>
        <strain evidence="1 2">RP-1-13</strain>
    </source>
</reference>
<name>A0A4R0MWV3_9SPHI</name>
<proteinExistence type="predicted"/>
<dbReference type="EMBL" id="SJSK01000002">
    <property type="protein sequence ID" value="TCC91741.1"/>
    <property type="molecule type" value="Genomic_DNA"/>
</dbReference>
<evidence type="ECO:0000313" key="1">
    <source>
        <dbReference type="EMBL" id="TCC91741.1"/>
    </source>
</evidence>
<organism evidence="1 2">
    <name type="scientific">Pedobacter frigiditerrae</name>
    <dbReference type="NCBI Taxonomy" id="2530452"/>
    <lineage>
        <taxon>Bacteria</taxon>
        <taxon>Pseudomonadati</taxon>
        <taxon>Bacteroidota</taxon>
        <taxon>Sphingobacteriia</taxon>
        <taxon>Sphingobacteriales</taxon>
        <taxon>Sphingobacteriaceae</taxon>
        <taxon>Pedobacter</taxon>
    </lineage>
</organism>
<protein>
    <submittedName>
        <fullName evidence="1">Uncharacterized protein</fullName>
    </submittedName>
</protein>
<dbReference type="RefSeq" id="WP_131552680.1">
    <property type="nucleotide sequence ID" value="NZ_SJSK01000002.1"/>
</dbReference>
<sequence length="63" mass="7277">MKRVCVYPKDVSTLTGKSIRNAQKILQDLRFLLKKEKNQFITIAEFATYSGIEVAIIEKVCER</sequence>
<gene>
    <name evidence="1" type="ORF">EZ428_08270</name>
</gene>
<evidence type="ECO:0000313" key="2">
    <source>
        <dbReference type="Proteomes" id="UP000292884"/>
    </source>
</evidence>
<dbReference type="Proteomes" id="UP000292884">
    <property type="component" value="Unassembled WGS sequence"/>
</dbReference>
<dbReference type="OrthoDB" id="711499at2"/>
<comment type="caution">
    <text evidence="1">The sequence shown here is derived from an EMBL/GenBank/DDBJ whole genome shotgun (WGS) entry which is preliminary data.</text>
</comment>
<accession>A0A4R0MWV3</accession>
<dbReference type="AlphaFoldDB" id="A0A4R0MWV3"/>